<evidence type="ECO:0000256" key="1">
    <source>
        <dbReference type="SAM" id="Phobius"/>
    </source>
</evidence>
<name>A0A381ZJ99_9ZZZZ</name>
<dbReference type="AlphaFoldDB" id="A0A381ZJ99"/>
<gene>
    <name evidence="2" type="ORF">METZ01_LOCUS142123</name>
</gene>
<accession>A0A381ZJ99</accession>
<sequence>VLRCYIVLVFVFVFTPILTSFVFSFNSDRFPTLPL</sequence>
<feature type="non-terminal residue" evidence="2">
    <location>
        <position position="35"/>
    </location>
</feature>
<keyword evidence="1" id="KW-0472">Membrane</keyword>
<keyword evidence="1" id="KW-1133">Transmembrane helix</keyword>
<evidence type="ECO:0000313" key="2">
    <source>
        <dbReference type="EMBL" id="SVA89269.1"/>
    </source>
</evidence>
<proteinExistence type="predicted"/>
<protein>
    <submittedName>
        <fullName evidence="2">Uncharacterized protein</fullName>
    </submittedName>
</protein>
<feature type="non-terminal residue" evidence="2">
    <location>
        <position position="1"/>
    </location>
</feature>
<keyword evidence="1" id="KW-0812">Transmembrane</keyword>
<feature type="transmembrane region" description="Helical" evidence="1">
    <location>
        <begin position="6"/>
        <end position="25"/>
    </location>
</feature>
<organism evidence="2">
    <name type="scientific">marine metagenome</name>
    <dbReference type="NCBI Taxonomy" id="408172"/>
    <lineage>
        <taxon>unclassified sequences</taxon>
        <taxon>metagenomes</taxon>
        <taxon>ecological metagenomes</taxon>
    </lineage>
</organism>
<dbReference type="EMBL" id="UINC01021529">
    <property type="protein sequence ID" value="SVA89269.1"/>
    <property type="molecule type" value="Genomic_DNA"/>
</dbReference>
<reference evidence="2" key="1">
    <citation type="submission" date="2018-05" db="EMBL/GenBank/DDBJ databases">
        <authorList>
            <person name="Lanie J.A."/>
            <person name="Ng W.-L."/>
            <person name="Kazmierczak K.M."/>
            <person name="Andrzejewski T.M."/>
            <person name="Davidsen T.M."/>
            <person name="Wayne K.J."/>
            <person name="Tettelin H."/>
            <person name="Glass J.I."/>
            <person name="Rusch D."/>
            <person name="Podicherti R."/>
            <person name="Tsui H.-C.T."/>
            <person name="Winkler M.E."/>
        </authorList>
    </citation>
    <scope>NUCLEOTIDE SEQUENCE</scope>
</reference>